<keyword evidence="3" id="KW-1185">Reference proteome</keyword>
<accession>A0A8C9T0B2</accession>
<reference evidence="2" key="3">
    <citation type="submission" date="2025-09" db="UniProtKB">
        <authorList>
            <consortium name="Ensembl"/>
        </authorList>
    </citation>
    <scope>IDENTIFICATION</scope>
</reference>
<dbReference type="Ensembl" id="ENSSFOT00015079642.1">
    <property type="protein sequence ID" value="ENSSFOP00015044235.1"/>
    <property type="gene ID" value="ENSSFOG00015031931.1"/>
</dbReference>
<reference evidence="2" key="2">
    <citation type="submission" date="2025-08" db="UniProtKB">
        <authorList>
            <consortium name="Ensembl"/>
        </authorList>
    </citation>
    <scope>IDENTIFICATION</scope>
</reference>
<feature type="region of interest" description="Disordered" evidence="1">
    <location>
        <begin position="1"/>
        <end position="22"/>
    </location>
</feature>
<feature type="compositionally biased region" description="Basic residues" evidence="1">
    <location>
        <begin position="8"/>
        <end position="22"/>
    </location>
</feature>
<evidence type="ECO:0000313" key="2">
    <source>
        <dbReference type="Ensembl" id="ENSSFOP00015044235.1"/>
    </source>
</evidence>
<proteinExistence type="predicted"/>
<dbReference type="Proteomes" id="UP000694397">
    <property type="component" value="Chromosome 7"/>
</dbReference>
<name>A0A8C9T0B2_SCLFO</name>
<organism evidence="2 3">
    <name type="scientific">Scleropages formosus</name>
    <name type="common">Asian bonytongue</name>
    <name type="synonym">Osteoglossum formosum</name>
    <dbReference type="NCBI Taxonomy" id="113540"/>
    <lineage>
        <taxon>Eukaryota</taxon>
        <taxon>Metazoa</taxon>
        <taxon>Chordata</taxon>
        <taxon>Craniata</taxon>
        <taxon>Vertebrata</taxon>
        <taxon>Euteleostomi</taxon>
        <taxon>Actinopterygii</taxon>
        <taxon>Neopterygii</taxon>
        <taxon>Teleostei</taxon>
        <taxon>Osteoglossocephala</taxon>
        <taxon>Osteoglossomorpha</taxon>
        <taxon>Osteoglossiformes</taxon>
        <taxon>Osteoglossidae</taxon>
        <taxon>Scleropages</taxon>
    </lineage>
</organism>
<dbReference type="GeneTree" id="ENSGT00990000211152"/>
<reference evidence="2 3" key="1">
    <citation type="submission" date="2019-04" db="EMBL/GenBank/DDBJ databases">
        <authorList>
            <consortium name="Wellcome Sanger Institute Data Sharing"/>
        </authorList>
    </citation>
    <scope>NUCLEOTIDE SEQUENCE [LARGE SCALE GENOMIC DNA]</scope>
</reference>
<sequence length="99" mass="11581">MTPELKCGRGKKKKKKKKKNLGKKMFFKKKRKKTRKGVESRCVRSDVLISCICVCTVHWCWSRTHFLCFSSLSPLLVPLSEWLLLLRYILSMAFTASVR</sequence>
<protein>
    <submittedName>
        <fullName evidence="2">Uncharacterized protein</fullName>
    </submittedName>
</protein>
<evidence type="ECO:0000256" key="1">
    <source>
        <dbReference type="SAM" id="MobiDB-lite"/>
    </source>
</evidence>
<evidence type="ECO:0000313" key="3">
    <source>
        <dbReference type="Proteomes" id="UP000694397"/>
    </source>
</evidence>
<dbReference type="AlphaFoldDB" id="A0A8C9T0B2"/>